<dbReference type="EMBL" id="NEVH01022639">
    <property type="protein sequence ID" value="PNF18543.1"/>
    <property type="molecule type" value="Genomic_DNA"/>
</dbReference>
<keyword evidence="3" id="KW-0812">Transmembrane</keyword>
<dbReference type="GO" id="GO:0008146">
    <property type="term" value="F:sulfotransferase activity"/>
    <property type="evidence" value="ECO:0007669"/>
    <property type="project" value="InterPro"/>
</dbReference>
<dbReference type="GO" id="GO:0000139">
    <property type="term" value="C:Golgi membrane"/>
    <property type="evidence" value="ECO:0007669"/>
    <property type="project" value="UniProtKB-SubCell"/>
</dbReference>
<comment type="subcellular location">
    <subcellularLocation>
        <location evidence="1">Golgi apparatus membrane</location>
        <topology evidence="1">Single-pass type II membrane protein</topology>
    </subcellularLocation>
</comment>
<evidence type="ECO:0000256" key="9">
    <source>
        <dbReference type="SAM" id="MobiDB-lite"/>
    </source>
</evidence>
<keyword evidence="5" id="KW-1133">Transmembrane helix</keyword>
<evidence type="ECO:0000256" key="8">
    <source>
        <dbReference type="ARBA" id="ARBA00023180"/>
    </source>
</evidence>
<keyword evidence="7" id="KW-0472">Membrane</keyword>
<evidence type="ECO:0000256" key="2">
    <source>
        <dbReference type="ARBA" id="ARBA00022679"/>
    </source>
</evidence>
<feature type="compositionally biased region" description="Polar residues" evidence="9">
    <location>
        <begin position="215"/>
        <end position="226"/>
    </location>
</feature>
<dbReference type="InterPro" id="IPR007734">
    <property type="entry name" value="Heparan_SO4_2-O-STrfase"/>
</dbReference>
<evidence type="ECO:0000256" key="5">
    <source>
        <dbReference type="ARBA" id="ARBA00022989"/>
    </source>
</evidence>
<evidence type="ECO:0000313" key="10">
    <source>
        <dbReference type="EMBL" id="PNF18543.1"/>
    </source>
</evidence>
<keyword evidence="8" id="KW-0325">Glycoprotein</keyword>
<feature type="region of interest" description="Disordered" evidence="9">
    <location>
        <begin position="194"/>
        <end position="226"/>
    </location>
</feature>
<comment type="caution">
    <text evidence="10">The sequence shown here is derived from an EMBL/GenBank/DDBJ whole genome shotgun (WGS) entry which is preliminary data.</text>
</comment>
<dbReference type="PANTHER" id="PTHR12129">
    <property type="entry name" value="HEPARAN SULFATE 2-O-SULFOTRANSFERASE"/>
    <property type="match status" value="1"/>
</dbReference>
<sequence length="226" mass="25497">MNTSLIYAMCPAHHGVGSAVPIMFGEELKRNAAGEDTLHHEEELVEEVTRKVRDEAVPVTFDRHVYFLNFSQFDRQSPTYINLVRDPVDKAASRFYYARATPNPRNPDLRGAPTFKPKKFGAQSFDECVHSGDPQCTFKTGKIYDLSIPYFCGHHGWCIKCLRVPTDQLENVVNEICSDDDIGDEIMIPELDEVDSDNNTVIDNDPQDSNHEHLPTTSEVPDTPIS</sequence>
<keyword evidence="4" id="KW-0735">Signal-anchor</keyword>
<reference evidence="10 11" key="1">
    <citation type="submission" date="2017-12" db="EMBL/GenBank/DDBJ databases">
        <title>Hemimetabolous genomes reveal molecular basis of termite eusociality.</title>
        <authorList>
            <person name="Harrison M.C."/>
            <person name="Jongepier E."/>
            <person name="Robertson H.M."/>
            <person name="Arning N."/>
            <person name="Bitard-Feildel T."/>
            <person name="Chao H."/>
            <person name="Childers C.P."/>
            <person name="Dinh H."/>
            <person name="Doddapaneni H."/>
            <person name="Dugan S."/>
            <person name="Gowin J."/>
            <person name="Greiner C."/>
            <person name="Han Y."/>
            <person name="Hu H."/>
            <person name="Hughes D.S.T."/>
            <person name="Huylmans A.-K."/>
            <person name="Kemena C."/>
            <person name="Kremer L.P.M."/>
            <person name="Lee S.L."/>
            <person name="Lopez-Ezquerra A."/>
            <person name="Mallet L."/>
            <person name="Monroy-Kuhn J.M."/>
            <person name="Moser A."/>
            <person name="Murali S.C."/>
            <person name="Muzny D.M."/>
            <person name="Otani S."/>
            <person name="Piulachs M.-D."/>
            <person name="Poelchau M."/>
            <person name="Qu J."/>
            <person name="Schaub F."/>
            <person name="Wada-Katsumata A."/>
            <person name="Worley K.C."/>
            <person name="Xie Q."/>
            <person name="Ylla G."/>
            <person name="Poulsen M."/>
            <person name="Gibbs R.A."/>
            <person name="Schal C."/>
            <person name="Richards S."/>
            <person name="Belles X."/>
            <person name="Korb J."/>
            <person name="Bornberg-Bauer E."/>
        </authorList>
    </citation>
    <scope>NUCLEOTIDE SEQUENCE [LARGE SCALE GENOMIC DNA]</scope>
    <source>
        <tissue evidence="10">Whole body</tissue>
    </source>
</reference>
<evidence type="ECO:0000256" key="6">
    <source>
        <dbReference type="ARBA" id="ARBA00023034"/>
    </source>
</evidence>
<evidence type="ECO:0000256" key="1">
    <source>
        <dbReference type="ARBA" id="ARBA00004323"/>
    </source>
</evidence>
<keyword evidence="11" id="KW-1185">Reference proteome</keyword>
<keyword evidence="6" id="KW-0333">Golgi apparatus</keyword>
<organism evidence="10 11">
    <name type="scientific">Cryptotermes secundus</name>
    <dbReference type="NCBI Taxonomy" id="105785"/>
    <lineage>
        <taxon>Eukaryota</taxon>
        <taxon>Metazoa</taxon>
        <taxon>Ecdysozoa</taxon>
        <taxon>Arthropoda</taxon>
        <taxon>Hexapoda</taxon>
        <taxon>Insecta</taxon>
        <taxon>Pterygota</taxon>
        <taxon>Neoptera</taxon>
        <taxon>Polyneoptera</taxon>
        <taxon>Dictyoptera</taxon>
        <taxon>Blattodea</taxon>
        <taxon>Blattoidea</taxon>
        <taxon>Termitoidae</taxon>
        <taxon>Kalotermitidae</taxon>
        <taxon>Cryptotermitinae</taxon>
        <taxon>Cryptotermes</taxon>
    </lineage>
</organism>
<dbReference type="OrthoDB" id="10019582at2759"/>
<evidence type="ECO:0008006" key="12">
    <source>
        <dbReference type="Google" id="ProtNLM"/>
    </source>
</evidence>
<dbReference type="SUPFAM" id="SSF52540">
    <property type="entry name" value="P-loop containing nucleoside triphosphate hydrolases"/>
    <property type="match status" value="1"/>
</dbReference>
<evidence type="ECO:0000256" key="7">
    <source>
        <dbReference type="ARBA" id="ARBA00023136"/>
    </source>
</evidence>
<accession>A0A2J7PQC8</accession>
<evidence type="ECO:0000256" key="3">
    <source>
        <dbReference type="ARBA" id="ARBA00022692"/>
    </source>
</evidence>
<dbReference type="STRING" id="105785.A0A2J7PQC8"/>
<dbReference type="PANTHER" id="PTHR12129:SF15">
    <property type="entry name" value="URONYL 2-SULFOTRANSFERASE"/>
    <property type="match status" value="1"/>
</dbReference>
<gene>
    <name evidence="10" type="ORF">B7P43_G08508</name>
</gene>
<dbReference type="InParanoid" id="A0A2J7PQC8"/>
<proteinExistence type="predicted"/>
<evidence type="ECO:0000256" key="4">
    <source>
        <dbReference type="ARBA" id="ARBA00022968"/>
    </source>
</evidence>
<protein>
    <recommendedName>
        <fullName evidence="12">Heparan sulfate 2-O-sulfotransferase pipe</fullName>
    </recommendedName>
</protein>
<evidence type="ECO:0000313" key="11">
    <source>
        <dbReference type="Proteomes" id="UP000235965"/>
    </source>
</evidence>
<dbReference type="InterPro" id="IPR027417">
    <property type="entry name" value="P-loop_NTPase"/>
</dbReference>
<dbReference type="Proteomes" id="UP000235965">
    <property type="component" value="Unassembled WGS sequence"/>
</dbReference>
<name>A0A2J7PQC8_9NEOP</name>
<dbReference type="AlphaFoldDB" id="A0A2J7PQC8"/>
<dbReference type="Gene3D" id="3.40.50.300">
    <property type="entry name" value="P-loop containing nucleotide triphosphate hydrolases"/>
    <property type="match status" value="1"/>
</dbReference>
<keyword evidence="2" id="KW-0808">Transferase</keyword>